<evidence type="ECO:0000256" key="6">
    <source>
        <dbReference type="ARBA" id="ARBA00023136"/>
    </source>
</evidence>
<dbReference type="EMBL" id="JACOGG010000002">
    <property type="protein sequence ID" value="MBC3934336.1"/>
    <property type="molecule type" value="Genomic_DNA"/>
</dbReference>
<dbReference type="PROSITE" id="PS00543">
    <property type="entry name" value="HLYD_FAMILY"/>
    <property type="match status" value="1"/>
</dbReference>
<evidence type="ECO:0000256" key="9">
    <source>
        <dbReference type="SAM" id="Phobius"/>
    </source>
</evidence>
<dbReference type="InterPro" id="IPR058647">
    <property type="entry name" value="BSH_CzcB-like"/>
</dbReference>
<evidence type="ECO:0000256" key="7">
    <source>
        <dbReference type="SAM" id="Coils"/>
    </source>
</evidence>
<evidence type="ECO:0000256" key="5">
    <source>
        <dbReference type="ARBA" id="ARBA00022989"/>
    </source>
</evidence>
<comment type="caution">
    <text evidence="12">The sequence shown here is derived from an EMBL/GenBank/DDBJ whole genome shotgun (WGS) entry which is preliminary data.</text>
</comment>
<keyword evidence="7" id="KW-0175">Coiled coil</keyword>
<feature type="region of interest" description="Disordered" evidence="8">
    <location>
        <begin position="1"/>
        <end position="27"/>
    </location>
</feature>
<feature type="domain" description="AprE-like beta-barrel" evidence="11">
    <location>
        <begin position="328"/>
        <end position="423"/>
    </location>
</feature>
<feature type="coiled-coil region" evidence="7">
    <location>
        <begin position="161"/>
        <end position="240"/>
    </location>
</feature>
<dbReference type="AlphaFoldDB" id="A0A923HYJ1"/>
<evidence type="ECO:0000259" key="11">
    <source>
        <dbReference type="Pfam" id="PF26002"/>
    </source>
</evidence>
<evidence type="ECO:0000256" key="1">
    <source>
        <dbReference type="ARBA" id="ARBA00004167"/>
    </source>
</evidence>
<evidence type="ECO:0000313" key="12">
    <source>
        <dbReference type="EMBL" id="MBC3934336.1"/>
    </source>
</evidence>
<dbReference type="Proteomes" id="UP000612361">
    <property type="component" value="Unassembled WGS sequence"/>
</dbReference>
<reference evidence="12" key="1">
    <citation type="submission" date="2020-08" db="EMBL/GenBank/DDBJ databases">
        <title>Novel species isolated from subtropical streams in China.</title>
        <authorList>
            <person name="Lu H."/>
        </authorList>
    </citation>
    <scope>NUCLEOTIDE SEQUENCE</scope>
    <source>
        <strain evidence="12">CY7W</strain>
    </source>
</reference>
<dbReference type="Pfam" id="PF26002">
    <property type="entry name" value="Beta-barrel_AprE"/>
    <property type="match status" value="1"/>
</dbReference>
<comment type="subcellular location">
    <subcellularLocation>
        <location evidence="1">Membrane</location>
        <topology evidence="1">Single-pass membrane protein</topology>
    </subcellularLocation>
</comment>
<dbReference type="Pfam" id="PF25973">
    <property type="entry name" value="BSH_CzcB"/>
    <property type="match status" value="1"/>
</dbReference>
<dbReference type="PANTHER" id="PTHR30386:SF28">
    <property type="entry name" value="EXPORTED PROTEIN"/>
    <property type="match status" value="1"/>
</dbReference>
<protein>
    <submittedName>
        <fullName evidence="12">HlyD family efflux transporter periplasmic adaptor subunit</fullName>
    </submittedName>
</protein>
<gene>
    <name evidence="12" type="ORF">H8K47_03070</name>
</gene>
<name>A0A923HYJ1_9BURK</name>
<dbReference type="InterPro" id="IPR006144">
    <property type="entry name" value="Secretion_HlyD_CS"/>
</dbReference>
<keyword evidence="4 9" id="KW-0812">Transmembrane</keyword>
<dbReference type="InterPro" id="IPR050739">
    <property type="entry name" value="MFP"/>
</dbReference>
<keyword evidence="5 9" id="KW-1133">Transmembrane helix</keyword>
<dbReference type="InterPro" id="IPR058982">
    <property type="entry name" value="Beta-barrel_AprE"/>
</dbReference>
<dbReference type="Gene3D" id="2.40.50.100">
    <property type="match status" value="1"/>
</dbReference>
<sequence>MVLNQQHISPQADDAKVSKGSAPTASPAATPLFRRQAIEHISNRKYGTVLLAHPLSHRFLTLLFVSIAALIIGFFVFFSTTRKAQCSGVLLPNLGVIRVLPTQAGVVLSRQVVEGQAVHAGDVLFVLSSERSAAVGDAQKTISSLLMNRRDSFHTDQSQLLAQSRARLEALRRRASDLENEIAKIDAQILLQKQRVQLAEQSFKRYVDLQATNYISAAQLQDKQAELIDQQQRLAELNRIKSANGRDLTSAHADIADLQLQSQRDAAAVQRNVSSIEQDLTENEARRELVVRAPQDGTVTAITAAVGQTVTPSIALASLIPAGSQLEAEIYAPSRSAGFVQPGMQVLLRYQAYPYQKFGQYKATVREVASNALRPEELPLGAQSANSNEALYRIRVTLDQQNVTAYGRQLPLKSGMAVDASILLEQRRLYEWVLEPLYSITGRL</sequence>
<dbReference type="PANTHER" id="PTHR30386">
    <property type="entry name" value="MEMBRANE FUSION SUBUNIT OF EMRAB-TOLC MULTIDRUG EFFLUX PUMP"/>
    <property type="match status" value="1"/>
</dbReference>
<evidence type="ECO:0000256" key="4">
    <source>
        <dbReference type="ARBA" id="ARBA00022692"/>
    </source>
</evidence>
<evidence type="ECO:0000256" key="8">
    <source>
        <dbReference type="SAM" id="MobiDB-lite"/>
    </source>
</evidence>
<organism evidence="12 13">
    <name type="scientific">Undibacterium rugosum</name>
    <dbReference type="NCBI Taxonomy" id="2762291"/>
    <lineage>
        <taxon>Bacteria</taxon>
        <taxon>Pseudomonadati</taxon>
        <taxon>Pseudomonadota</taxon>
        <taxon>Betaproteobacteria</taxon>
        <taxon>Burkholderiales</taxon>
        <taxon>Oxalobacteraceae</taxon>
        <taxon>Undibacterium</taxon>
    </lineage>
</organism>
<comment type="similarity">
    <text evidence="2">Belongs to the membrane fusion protein (MFP) (TC 8.A.1) family.</text>
</comment>
<accession>A0A923HYJ1</accession>
<dbReference type="RefSeq" id="WP_186879953.1">
    <property type="nucleotide sequence ID" value="NZ_JACOGG010000002.1"/>
</dbReference>
<dbReference type="PRINTS" id="PR01490">
    <property type="entry name" value="RTXTOXIND"/>
</dbReference>
<keyword evidence="3" id="KW-0813">Transport</keyword>
<keyword evidence="6 9" id="KW-0472">Membrane</keyword>
<evidence type="ECO:0000259" key="10">
    <source>
        <dbReference type="Pfam" id="PF25973"/>
    </source>
</evidence>
<evidence type="ECO:0000256" key="3">
    <source>
        <dbReference type="ARBA" id="ARBA00022448"/>
    </source>
</evidence>
<dbReference type="Gene3D" id="2.40.30.170">
    <property type="match status" value="1"/>
</dbReference>
<dbReference type="GO" id="GO:0016020">
    <property type="term" value="C:membrane"/>
    <property type="evidence" value="ECO:0007669"/>
    <property type="project" value="UniProtKB-SubCell"/>
</dbReference>
<feature type="domain" description="CzcB-like barrel-sandwich hybrid" evidence="10">
    <location>
        <begin position="97"/>
        <end position="312"/>
    </location>
</feature>
<dbReference type="GO" id="GO:0009306">
    <property type="term" value="P:protein secretion"/>
    <property type="evidence" value="ECO:0007669"/>
    <property type="project" value="InterPro"/>
</dbReference>
<feature type="transmembrane region" description="Helical" evidence="9">
    <location>
        <begin position="59"/>
        <end position="78"/>
    </location>
</feature>
<proteinExistence type="inferred from homology"/>
<evidence type="ECO:0000313" key="13">
    <source>
        <dbReference type="Proteomes" id="UP000612361"/>
    </source>
</evidence>
<evidence type="ECO:0000256" key="2">
    <source>
        <dbReference type="ARBA" id="ARBA00009477"/>
    </source>
</evidence>
<keyword evidence="13" id="KW-1185">Reference proteome</keyword>